<evidence type="ECO:0000313" key="2">
    <source>
        <dbReference type="Proteomes" id="UP000805193"/>
    </source>
</evidence>
<reference evidence="1 2" key="1">
    <citation type="journal article" date="2020" name="Cell">
        <title>Large-Scale Comparative Analyses of Tick Genomes Elucidate Their Genetic Diversity and Vector Capacities.</title>
        <authorList>
            <consortium name="Tick Genome and Microbiome Consortium (TIGMIC)"/>
            <person name="Jia N."/>
            <person name="Wang J."/>
            <person name="Shi W."/>
            <person name="Du L."/>
            <person name="Sun Y."/>
            <person name="Zhan W."/>
            <person name="Jiang J.F."/>
            <person name="Wang Q."/>
            <person name="Zhang B."/>
            <person name="Ji P."/>
            <person name="Bell-Sakyi L."/>
            <person name="Cui X.M."/>
            <person name="Yuan T.T."/>
            <person name="Jiang B.G."/>
            <person name="Yang W.F."/>
            <person name="Lam T.T."/>
            <person name="Chang Q.C."/>
            <person name="Ding S.J."/>
            <person name="Wang X.J."/>
            <person name="Zhu J.G."/>
            <person name="Ruan X.D."/>
            <person name="Zhao L."/>
            <person name="Wei J.T."/>
            <person name="Ye R.Z."/>
            <person name="Que T.C."/>
            <person name="Du C.H."/>
            <person name="Zhou Y.H."/>
            <person name="Cheng J.X."/>
            <person name="Dai P.F."/>
            <person name="Guo W.B."/>
            <person name="Han X.H."/>
            <person name="Huang E.J."/>
            <person name="Li L.F."/>
            <person name="Wei W."/>
            <person name="Gao Y.C."/>
            <person name="Liu J.Z."/>
            <person name="Shao H.Z."/>
            <person name="Wang X."/>
            <person name="Wang C.C."/>
            <person name="Yang T.C."/>
            <person name="Huo Q.B."/>
            <person name="Li W."/>
            <person name="Chen H.Y."/>
            <person name="Chen S.E."/>
            <person name="Zhou L.G."/>
            <person name="Ni X.B."/>
            <person name="Tian J.H."/>
            <person name="Sheng Y."/>
            <person name="Liu T."/>
            <person name="Pan Y.S."/>
            <person name="Xia L.Y."/>
            <person name="Li J."/>
            <person name="Zhao F."/>
            <person name="Cao W.C."/>
        </authorList>
    </citation>
    <scope>NUCLEOTIDE SEQUENCE [LARGE SCALE GENOMIC DNA]</scope>
    <source>
        <strain evidence="1">Iper-2018</strain>
    </source>
</reference>
<keyword evidence="2" id="KW-1185">Reference proteome</keyword>
<dbReference type="Proteomes" id="UP000805193">
    <property type="component" value="Unassembled WGS sequence"/>
</dbReference>
<protein>
    <submittedName>
        <fullName evidence="1">Uncharacterized protein</fullName>
    </submittedName>
</protein>
<gene>
    <name evidence="1" type="ORF">HPB47_016029</name>
</gene>
<evidence type="ECO:0000313" key="1">
    <source>
        <dbReference type="EMBL" id="KAG0441168.1"/>
    </source>
</evidence>
<proteinExistence type="predicted"/>
<dbReference type="EMBL" id="JABSTQ010004749">
    <property type="protein sequence ID" value="KAG0441168.1"/>
    <property type="molecule type" value="Genomic_DNA"/>
</dbReference>
<accession>A0AC60QS38</accession>
<name>A0AC60QS38_IXOPE</name>
<sequence>MELYGCVKGIDFLKEEGITIDDLLTDRSVTTKGNIKTKEPEIHHYFDPWHIAKGMQGVVAWCNGHSLPPTMSTGAVRVANQIKNCFYSA</sequence>
<comment type="caution">
    <text evidence="1">The sequence shown here is derived from an EMBL/GenBank/DDBJ whole genome shotgun (WGS) entry which is preliminary data.</text>
</comment>
<organism evidence="1 2">
    <name type="scientific">Ixodes persulcatus</name>
    <name type="common">Taiga tick</name>
    <dbReference type="NCBI Taxonomy" id="34615"/>
    <lineage>
        <taxon>Eukaryota</taxon>
        <taxon>Metazoa</taxon>
        <taxon>Ecdysozoa</taxon>
        <taxon>Arthropoda</taxon>
        <taxon>Chelicerata</taxon>
        <taxon>Arachnida</taxon>
        <taxon>Acari</taxon>
        <taxon>Parasitiformes</taxon>
        <taxon>Ixodida</taxon>
        <taxon>Ixodoidea</taxon>
        <taxon>Ixodidae</taxon>
        <taxon>Ixodinae</taxon>
        <taxon>Ixodes</taxon>
    </lineage>
</organism>